<dbReference type="eggNOG" id="COG3845">
    <property type="taxonomic scope" value="Bacteria"/>
</dbReference>
<proteinExistence type="predicted"/>
<evidence type="ECO:0000259" key="5">
    <source>
        <dbReference type="Pfam" id="PF00005"/>
    </source>
</evidence>
<keyword evidence="1" id="KW-0813">Transport</keyword>
<dbReference type="PANTHER" id="PTHR43790">
    <property type="entry name" value="CARBOHYDRATE TRANSPORT ATP-BINDING PROTEIN MG119-RELATED"/>
    <property type="match status" value="1"/>
</dbReference>
<evidence type="ECO:0000313" key="7">
    <source>
        <dbReference type="Proteomes" id="UP000030661"/>
    </source>
</evidence>
<keyword evidence="3" id="KW-0547">Nucleotide-binding</keyword>
<protein>
    <submittedName>
        <fullName evidence="6">ABC transporter related</fullName>
    </submittedName>
</protein>
<gene>
    <name evidence="6" type="ORF">U27_06550</name>
</gene>
<dbReference type="GO" id="GO:0016887">
    <property type="term" value="F:ATP hydrolysis activity"/>
    <property type="evidence" value="ECO:0007669"/>
    <property type="project" value="InterPro"/>
</dbReference>
<sequence length="112" mass="12752">MKRFFTGLEMFRKSDRAVRTQTSESSNFPMEGFEFTILLNDDQLSFGKVLAFDGANFRVDRNEIVGLLGENGADKTTLVNTLIGIYKSFSGEIYFDGKKANFRSPTMLDWLE</sequence>
<evidence type="ECO:0000313" key="6">
    <source>
        <dbReference type="EMBL" id="GAK59565.1"/>
    </source>
</evidence>
<keyword evidence="7" id="KW-1185">Reference proteome</keyword>
<accession>A0A081C4R0</accession>
<dbReference type="InterPro" id="IPR003439">
    <property type="entry name" value="ABC_transporter-like_ATP-bd"/>
</dbReference>
<dbReference type="InterPro" id="IPR027417">
    <property type="entry name" value="P-loop_NTPase"/>
</dbReference>
<dbReference type="Gene3D" id="3.40.50.300">
    <property type="entry name" value="P-loop containing nucleotide triphosphate hydrolases"/>
    <property type="match status" value="1"/>
</dbReference>
<evidence type="ECO:0000256" key="2">
    <source>
        <dbReference type="ARBA" id="ARBA00022737"/>
    </source>
</evidence>
<dbReference type="AlphaFoldDB" id="A0A081C4R0"/>
<dbReference type="SUPFAM" id="SSF52540">
    <property type="entry name" value="P-loop containing nucleoside triphosphate hydrolases"/>
    <property type="match status" value="1"/>
</dbReference>
<dbReference type="GO" id="GO:0005524">
    <property type="term" value="F:ATP binding"/>
    <property type="evidence" value="ECO:0007669"/>
    <property type="project" value="UniProtKB-KW"/>
</dbReference>
<dbReference type="InterPro" id="IPR050107">
    <property type="entry name" value="ABC_carbohydrate_import_ATPase"/>
</dbReference>
<dbReference type="HOGENOM" id="CLU_2140935_0_0_0"/>
<dbReference type="STRING" id="1499967.U27_06550"/>
<name>A0A081C4R0_VECG1</name>
<dbReference type="PANTHER" id="PTHR43790:SF9">
    <property type="entry name" value="GALACTOFURANOSE TRANSPORTER ATP-BINDING PROTEIN YTFR"/>
    <property type="match status" value="1"/>
</dbReference>
<reference evidence="6" key="1">
    <citation type="journal article" date="2015" name="PeerJ">
        <title>First genomic representation of candidate bacterial phylum KSB3 points to enhanced environmental sensing as a trigger of wastewater bulking.</title>
        <authorList>
            <person name="Sekiguchi Y."/>
            <person name="Ohashi A."/>
            <person name="Parks D.H."/>
            <person name="Yamauchi T."/>
            <person name="Tyson G.W."/>
            <person name="Hugenholtz P."/>
        </authorList>
    </citation>
    <scope>NUCLEOTIDE SEQUENCE [LARGE SCALE GENOMIC DNA]</scope>
</reference>
<keyword evidence="4" id="KW-0067">ATP-binding</keyword>
<evidence type="ECO:0000256" key="1">
    <source>
        <dbReference type="ARBA" id="ARBA00022448"/>
    </source>
</evidence>
<keyword evidence="2" id="KW-0677">Repeat</keyword>
<dbReference type="Proteomes" id="UP000030661">
    <property type="component" value="Unassembled WGS sequence"/>
</dbReference>
<dbReference type="Pfam" id="PF00005">
    <property type="entry name" value="ABC_tran"/>
    <property type="match status" value="1"/>
</dbReference>
<evidence type="ECO:0000256" key="4">
    <source>
        <dbReference type="ARBA" id="ARBA00022840"/>
    </source>
</evidence>
<feature type="domain" description="ABC transporter" evidence="5">
    <location>
        <begin position="53"/>
        <end position="102"/>
    </location>
</feature>
<organism evidence="6">
    <name type="scientific">Vecturithrix granuli</name>
    <dbReference type="NCBI Taxonomy" id="1499967"/>
    <lineage>
        <taxon>Bacteria</taxon>
        <taxon>Candidatus Moduliflexota</taxon>
        <taxon>Candidatus Vecturitrichia</taxon>
        <taxon>Candidatus Vecturitrichales</taxon>
        <taxon>Candidatus Vecturitrichaceae</taxon>
        <taxon>Candidatus Vecturithrix</taxon>
    </lineage>
</organism>
<evidence type="ECO:0000256" key="3">
    <source>
        <dbReference type="ARBA" id="ARBA00022741"/>
    </source>
</evidence>
<dbReference type="EMBL" id="DF820470">
    <property type="protein sequence ID" value="GAK59565.1"/>
    <property type="molecule type" value="Genomic_DNA"/>
</dbReference>